<dbReference type="SUPFAM" id="SSF81383">
    <property type="entry name" value="F-box domain"/>
    <property type="match status" value="1"/>
</dbReference>
<gene>
    <name evidence="2" type="ORF">FPE_LOCUS4397</name>
</gene>
<name>A0AAD1YY79_9LAMI</name>
<dbReference type="Pfam" id="PF08268">
    <property type="entry name" value="FBA_3"/>
    <property type="match status" value="1"/>
</dbReference>
<dbReference type="InterPro" id="IPR050796">
    <property type="entry name" value="SCF_F-box_component"/>
</dbReference>
<dbReference type="Proteomes" id="UP000834106">
    <property type="component" value="Chromosome 2"/>
</dbReference>
<dbReference type="InterPro" id="IPR013187">
    <property type="entry name" value="F-box-assoc_dom_typ3"/>
</dbReference>
<evidence type="ECO:0000313" key="3">
    <source>
        <dbReference type="Proteomes" id="UP000834106"/>
    </source>
</evidence>
<evidence type="ECO:0000313" key="2">
    <source>
        <dbReference type="EMBL" id="CAI9756967.1"/>
    </source>
</evidence>
<reference evidence="2" key="1">
    <citation type="submission" date="2023-05" db="EMBL/GenBank/DDBJ databases">
        <authorList>
            <person name="Huff M."/>
        </authorList>
    </citation>
    <scope>NUCLEOTIDE SEQUENCE</scope>
</reference>
<feature type="domain" description="F-box associated beta-propeller type 3" evidence="1">
    <location>
        <begin position="115"/>
        <end position="310"/>
    </location>
</feature>
<evidence type="ECO:0000259" key="1">
    <source>
        <dbReference type="Pfam" id="PF08268"/>
    </source>
</evidence>
<keyword evidence="3" id="KW-1185">Reference proteome</keyword>
<dbReference type="EMBL" id="OU503037">
    <property type="protein sequence ID" value="CAI9756967.1"/>
    <property type="molecule type" value="Genomic_DNA"/>
</dbReference>
<organism evidence="2 3">
    <name type="scientific">Fraxinus pennsylvanica</name>
    <dbReference type="NCBI Taxonomy" id="56036"/>
    <lineage>
        <taxon>Eukaryota</taxon>
        <taxon>Viridiplantae</taxon>
        <taxon>Streptophyta</taxon>
        <taxon>Embryophyta</taxon>
        <taxon>Tracheophyta</taxon>
        <taxon>Spermatophyta</taxon>
        <taxon>Magnoliopsida</taxon>
        <taxon>eudicotyledons</taxon>
        <taxon>Gunneridae</taxon>
        <taxon>Pentapetalae</taxon>
        <taxon>asterids</taxon>
        <taxon>lamiids</taxon>
        <taxon>Lamiales</taxon>
        <taxon>Oleaceae</taxon>
        <taxon>Oleeae</taxon>
        <taxon>Fraxinus</taxon>
    </lineage>
</organism>
<protein>
    <recommendedName>
        <fullName evidence="1">F-box associated beta-propeller type 3 domain-containing protein</fullName>
    </recommendedName>
</protein>
<dbReference type="AlphaFoldDB" id="A0AAD1YY79"/>
<dbReference type="PANTHER" id="PTHR31672">
    <property type="entry name" value="BNACNNG10540D PROTEIN"/>
    <property type="match status" value="1"/>
</dbReference>
<accession>A0AAD1YY79</accession>
<proteinExistence type="predicted"/>
<dbReference type="InterPro" id="IPR036047">
    <property type="entry name" value="F-box-like_dom_sf"/>
</dbReference>
<dbReference type="SUPFAM" id="SSF50965">
    <property type="entry name" value="Galactose oxidase, central domain"/>
    <property type="match status" value="1"/>
</dbReference>
<dbReference type="NCBIfam" id="TIGR01640">
    <property type="entry name" value="F_box_assoc_1"/>
    <property type="match status" value="1"/>
</dbReference>
<dbReference type="InterPro" id="IPR011043">
    <property type="entry name" value="Gal_Oxase/kelch_b-propeller"/>
</dbReference>
<sequence length="388" mass="44274">MSETRNDCGLLRCNNVSEIGHIEEILANILPRLPVKAALVCKSVSKLWLGLISEPHFPELQLSFSRKNPKYIICPYSDSSDIVTHLYLMEGDGTIDREIPTPGFVNIFSPDIICFLNGLICCVNQDEREDMGIQIFNPTTQEIILLPKGSPSIDTPSVGLVFDPENNKYKLFRFFRNSHELEYGEYKCEVYSSDTATWTAISEVKKGPKPNPSCPYYPSYVCVGGRMYWMVSSEVEFGIPDHILSVDMNENFLRIEFPSAMHQWTFLFELKGCLSLLRVDYPVYNPEAIDDIGPSMEIWDLINPERSVWNLRGTLEIELELEIHYFNSVAAIKEEMMNLTIVPLSHFHLLKASSHVMEEDYKERISGVTQDFLFPMVVLGVTMIRVSS</sequence>
<dbReference type="InterPro" id="IPR017451">
    <property type="entry name" value="F-box-assoc_interact_dom"/>
</dbReference>